<name>A0A7I7S2S5_9MYCO</name>
<dbReference type="Gene3D" id="3.30.365.10">
    <property type="entry name" value="Aldehyde oxidase/xanthine dehydrogenase, molybdopterin binding domain"/>
    <property type="match status" value="4"/>
</dbReference>
<accession>A0A7I7S2S5</accession>
<dbReference type="KEGG" id="marz:MARA_41690"/>
<dbReference type="GO" id="GO:0016491">
    <property type="term" value="F:oxidoreductase activity"/>
    <property type="evidence" value="ECO:0007669"/>
    <property type="project" value="UniProtKB-KW"/>
</dbReference>
<dbReference type="InterPro" id="IPR000674">
    <property type="entry name" value="Ald_Oxase/Xan_DH_a/b"/>
</dbReference>
<organism evidence="4 5">
    <name type="scientific">Mycolicibacterium arabiense</name>
    <dbReference type="NCBI Taxonomy" id="1286181"/>
    <lineage>
        <taxon>Bacteria</taxon>
        <taxon>Bacillati</taxon>
        <taxon>Actinomycetota</taxon>
        <taxon>Actinomycetes</taxon>
        <taxon>Mycobacteriales</taxon>
        <taxon>Mycobacteriaceae</taxon>
        <taxon>Mycolicibacterium</taxon>
    </lineage>
</organism>
<dbReference type="InterPro" id="IPR008274">
    <property type="entry name" value="AldOxase/xan_DH_MoCoBD1"/>
</dbReference>
<dbReference type="InterPro" id="IPR046867">
    <property type="entry name" value="AldOxase/xan_DH_MoCoBD2"/>
</dbReference>
<dbReference type="InterPro" id="IPR016208">
    <property type="entry name" value="Ald_Oxase/xanthine_DH-like"/>
</dbReference>
<dbReference type="EMBL" id="AP022593">
    <property type="protein sequence ID" value="BBY50701.1"/>
    <property type="molecule type" value="Genomic_DNA"/>
</dbReference>
<evidence type="ECO:0000256" key="2">
    <source>
        <dbReference type="ARBA" id="ARBA00023002"/>
    </source>
</evidence>
<keyword evidence="5" id="KW-1185">Reference proteome</keyword>
<feature type="domain" description="Aldehyde oxidase/xanthine dehydrogenase a/b hammerhead" evidence="3">
    <location>
        <begin position="25"/>
        <end position="120"/>
    </location>
</feature>
<evidence type="ECO:0000313" key="5">
    <source>
        <dbReference type="Proteomes" id="UP000467428"/>
    </source>
</evidence>
<dbReference type="Proteomes" id="UP000467428">
    <property type="component" value="Chromosome"/>
</dbReference>
<gene>
    <name evidence="4" type="ORF">MARA_41690</name>
</gene>
<dbReference type="AlphaFoldDB" id="A0A7I7S2S5"/>
<evidence type="ECO:0000256" key="1">
    <source>
        <dbReference type="ARBA" id="ARBA00022505"/>
    </source>
</evidence>
<dbReference type="SUPFAM" id="SSF54665">
    <property type="entry name" value="CO dehydrogenase molybdoprotein N-domain-like"/>
    <property type="match status" value="1"/>
</dbReference>
<evidence type="ECO:0000259" key="3">
    <source>
        <dbReference type="SMART" id="SM01008"/>
    </source>
</evidence>
<dbReference type="Pfam" id="PF20256">
    <property type="entry name" value="MoCoBD_2"/>
    <property type="match status" value="1"/>
</dbReference>
<dbReference type="InterPro" id="IPR036856">
    <property type="entry name" value="Ald_Oxase/Xan_DH_a/b_sf"/>
</dbReference>
<evidence type="ECO:0000313" key="4">
    <source>
        <dbReference type="EMBL" id="BBY50701.1"/>
    </source>
</evidence>
<dbReference type="SMART" id="SM01008">
    <property type="entry name" value="Ald_Xan_dh_C"/>
    <property type="match status" value="1"/>
</dbReference>
<reference evidence="4 5" key="1">
    <citation type="journal article" date="2019" name="Emerg. Microbes Infect.">
        <title>Comprehensive subspecies identification of 175 nontuberculous mycobacteria species based on 7547 genomic profiles.</title>
        <authorList>
            <person name="Matsumoto Y."/>
            <person name="Kinjo T."/>
            <person name="Motooka D."/>
            <person name="Nabeya D."/>
            <person name="Jung N."/>
            <person name="Uechi K."/>
            <person name="Horii T."/>
            <person name="Iida T."/>
            <person name="Fujita J."/>
            <person name="Nakamura S."/>
        </authorList>
    </citation>
    <scope>NUCLEOTIDE SEQUENCE [LARGE SCALE GENOMIC DNA]</scope>
    <source>
        <strain evidence="4 5">JCM 18538</strain>
    </source>
</reference>
<dbReference type="PANTHER" id="PTHR11908:SF132">
    <property type="entry name" value="ALDEHYDE OXIDASE 1-RELATED"/>
    <property type="match status" value="1"/>
</dbReference>
<dbReference type="GO" id="GO:0005506">
    <property type="term" value="F:iron ion binding"/>
    <property type="evidence" value="ECO:0007669"/>
    <property type="project" value="InterPro"/>
</dbReference>
<sequence>MTYPAAAPRFTGQPVTRVDGRLKVTGAATYAGDNGFADLAHGVLVCSTVGGGRVAGIDSAAAQRHPGVIRVITDFGGVTLPYDPRQIAAFGQPVAVVVADTLEAAVHAAGLVDVRYDATEPTTDIDSPRAVAEPGSSARVADYERGDADTALRAAAVVTDMEYSLARNNHNPMELPATVARWDGDRLTVWDKTQGITSSQRAYAKAFGMTPDRVDVISPFVGGAFGSAGKTWPNALLAAFAARQVGRPVKLTLSRKQFYSVVGYRPVSKHRLAIGADRSGRIGAIVHEARVENSRYDGFEDNVTEVPRFLYSSPNMRSVYRSVHLDVNPPTYMRGPGTTSGAFTMESAMDDLAFRLGMDPIELRRRNEPSRDESEDLPFSTRRLTECFARGADVFGWSRRNPAPRSTREGDLLIGMGTAAATYHALASPCTVSVRMNPDGTADVATGASDMGPGTYTSMTQVAADALGLPMQRVRFSLGDSRMPQAPIHGGSQTMASVGSGVMNAAAMLRDRFIRTAVVDPGSPLSGLRPDQVTVADGRVYATGDPRRGEYYRDMLRRKGWGPLDAEETWTPNDAEYERFSMHGYGAVFAEVAVDERLGTTRVRRVFAVYDAGRIINPMLAHSQAIGGMVGGIGMALLEATELDHRDGRIVNANMADYLVPVNADITALDAEFLAGEDLVTDPLGVKGLAELVFVGVPAAVANAVFNATGRRVTDLPITLDKLL</sequence>
<dbReference type="Pfam" id="PF02738">
    <property type="entry name" value="MoCoBD_1"/>
    <property type="match status" value="1"/>
</dbReference>
<dbReference type="Pfam" id="PF01315">
    <property type="entry name" value="Ald_Xan_dh_C"/>
    <property type="match status" value="1"/>
</dbReference>
<proteinExistence type="predicted"/>
<dbReference type="RefSeq" id="WP_163920339.1">
    <property type="nucleotide sequence ID" value="NZ_AP022593.1"/>
</dbReference>
<dbReference type="Gene3D" id="3.90.1170.50">
    <property type="entry name" value="Aldehyde oxidase/xanthine dehydrogenase, a/b hammerhead"/>
    <property type="match status" value="1"/>
</dbReference>
<keyword evidence="1" id="KW-0500">Molybdenum</keyword>
<dbReference type="PANTHER" id="PTHR11908">
    <property type="entry name" value="XANTHINE DEHYDROGENASE"/>
    <property type="match status" value="1"/>
</dbReference>
<keyword evidence="2" id="KW-0560">Oxidoreductase</keyword>
<dbReference type="InterPro" id="IPR037165">
    <property type="entry name" value="AldOxase/xan_DH_Mopterin-bd_sf"/>
</dbReference>
<dbReference type="SUPFAM" id="SSF56003">
    <property type="entry name" value="Molybdenum cofactor-binding domain"/>
    <property type="match status" value="1"/>
</dbReference>
<protein>
    <submittedName>
        <fullName evidence="4">Oxidoreductase</fullName>
    </submittedName>
</protein>
<geneLocation type="plasmid" evidence="5">
    <name>pjcm18538 dna</name>
</geneLocation>